<feature type="transmembrane region" description="Helical" evidence="2">
    <location>
        <begin position="109"/>
        <end position="132"/>
    </location>
</feature>
<keyword evidence="2" id="KW-1133">Transmembrane helix</keyword>
<dbReference type="EMBL" id="BAAAOH010000001">
    <property type="protein sequence ID" value="GAA1991287.1"/>
    <property type="molecule type" value="Genomic_DNA"/>
</dbReference>
<organism evidence="3 4">
    <name type="scientific">Microbacterium pumilum</name>
    <dbReference type="NCBI Taxonomy" id="344165"/>
    <lineage>
        <taxon>Bacteria</taxon>
        <taxon>Bacillati</taxon>
        <taxon>Actinomycetota</taxon>
        <taxon>Actinomycetes</taxon>
        <taxon>Micrococcales</taxon>
        <taxon>Microbacteriaceae</taxon>
        <taxon>Microbacterium</taxon>
    </lineage>
</organism>
<reference evidence="3 4" key="1">
    <citation type="journal article" date="2019" name="Int. J. Syst. Evol. Microbiol.">
        <title>The Global Catalogue of Microorganisms (GCM) 10K type strain sequencing project: providing services to taxonomists for standard genome sequencing and annotation.</title>
        <authorList>
            <consortium name="The Broad Institute Genomics Platform"/>
            <consortium name="The Broad Institute Genome Sequencing Center for Infectious Disease"/>
            <person name="Wu L."/>
            <person name="Ma J."/>
        </authorList>
    </citation>
    <scope>NUCLEOTIDE SEQUENCE [LARGE SCALE GENOMIC DNA]</scope>
    <source>
        <strain evidence="3 4">JCM 14902</strain>
    </source>
</reference>
<dbReference type="Proteomes" id="UP001500326">
    <property type="component" value="Unassembled WGS sequence"/>
</dbReference>
<keyword evidence="2" id="KW-0812">Transmembrane</keyword>
<proteinExistence type="predicted"/>
<accession>A0ABN2SS33</accession>
<feature type="compositionally biased region" description="Low complexity" evidence="1">
    <location>
        <begin position="81"/>
        <end position="92"/>
    </location>
</feature>
<evidence type="ECO:0000313" key="4">
    <source>
        <dbReference type="Proteomes" id="UP001500326"/>
    </source>
</evidence>
<evidence type="ECO:0000313" key="3">
    <source>
        <dbReference type="EMBL" id="GAA1991287.1"/>
    </source>
</evidence>
<sequence>MGTETVPSDDALEVELAALRARAYGADADIERDPDALGRLAELEEWHAAWVNSVPEESFAPEQASPPSVIDSNGGERERSSSPPATAGAAPESSDRAASRVRSLARSQAGLFGLGAAAMAAVVLLGAALVALGSPRPDMTLPAVDTRPGSYVYPLVDRARDQLIDKSTLRTYERYRGIELWSAQSAVGNTCLLALERSSSRLLGTGCVPPGADPVVQIYDVPIHATDRWHYGLPTGTVVRFILSGDVVSVWLYLGTEGD</sequence>
<keyword evidence="2" id="KW-0472">Membrane</keyword>
<feature type="region of interest" description="Disordered" evidence="1">
    <location>
        <begin position="57"/>
        <end position="100"/>
    </location>
</feature>
<keyword evidence="4" id="KW-1185">Reference proteome</keyword>
<comment type="caution">
    <text evidence="3">The sequence shown here is derived from an EMBL/GenBank/DDBJ whole genome shotgun (WGS) entry which is preliminary data.</text>
</comment>
<name>A0ABN2SS33_9MICO</name>
<protein>
    <submittedName>
        <fullName evidence="3">Uncharacterized protein</fullName>
    </submittedName>
</protein>
<gene>
    <name evidence="3" type="ORF">GCM10009777_28330</name>
</gene>
<evidence type="ECO:0000256" key="1">
    <source>
        <dbReference type="SAM" id="MobiDB-lite"/>
    </source>
</evidence>
<dbReference type="RefSeq" id="WP_344063522.1">
    <property type="nucleotide sequence ID" value="NZ_BAAAOH010000001.1"/>
</dbReference>
<evidence type="ECO:0000256" key="2">
    <source>
        <dbReference type="SAM" id="Phobius"/>
    </source>
</evidence>